<dbReference type="NCBIfam" id="TIGR00196">
    <property type="entry name" value="yjeF_cterm"/>
    <property type="match status" value="1"/>
</dbReference>
<comment type="function">
    <text evidence="14 19">Bifunctional enzyme that catalyzes the epimerization of the S- and R-forms of NAD(P)HX and the dehydration of the S-form of NAD(P)HX at the expense of ADP, which is converted to AMP. This allows the repair of both epimers of NAD(P)HX, a damaged form of NAD(P)H that is a result of enzymatic or heat-dependent hydration.</text>
</comment>
<dbReference type="OrthoDB" id="9806925at2"/>
<evidence type="ECO:0000313" key="22">
    <source>
        <dbReference type="EMBL" id="AVO52472.1"/>
    </source>
</evidence>
<evidence type="ECO:0000256" key="7">
    <source>
        <dbReference type="ARBA" id="ARBA00022840"/>
    </source>
</evidence>
<evidence type="ECO:0000256" key="3">
    <source>
        <dbReference type="ARBA" id="ARBA00006001"/>
    </source>
</evidence>
<dbReference type="CDD" id="cd01171">
    <property type="entry name" value="YXKO-related"/>
    <property type="match status" value="1"/>
</dbReference>
<gene>
    <name evidence="17" type="primary">nnrD</name>
    <name evidence="18" type="synonym">nnrE</name>
    <name evidence="22" type="ORF">C7A17_06750</name>
</gene>
<comment type="similarity">
    <text evidence="18">Belongs to the NnrE/AIBP family.</text>
</comment>
<keyword evidence="12 17" id="KW-0456">Lyase</keyword>
<feature type="domain" description="YjeF N-terminal" evidence="21">
    <location>
        <begin position="39"/>
        <end position="239"/>
    </location>
</feature>
<dbReference type="InterPro" id="IPR030677">
    <property type="entry name" value="Nnr"/>
</dbReference>
<comment type="similarity">
    <text evidence="3 19">In the N-terminal section; belongs to the NnrE/AIBP family.</text>
</comment>
<evidence type="ECO:0000256" key="6">
    <source>
        <dbReference type="ARBA" id="ARBA00022741"/>
    </source>
</evidence>
<evidence type="ECO:0000256" key="18">
    <source>
        <dbReference type="HAMAP-Rule" id="MF_01966"/>
    </source>
</evidence>
<evidence type="ECO:0000256" key="17">
    <source>
        <dbReference type="HAMAP-Rule" id="MF_01965"/>
    </source>
</evidence>
<dbReference type="PIRSF" id="PIRSF017184">
    <property type="entry name" value="Nnr"/>
    <property type="match status" value="1"/>
</dbReference>
<dbReference type="STRING" id="1001585.MDS_0704"/>
<feature type="binding site" evidence="18">
    <location>
        <position position="149"/>
    </location>
    <ligand>
        <name>K(+)</name>
        <dbReference type="ChEBI" id="CHEBI:29103"/>
    </ligand>
</feature>
<dbReference type="GO" id="GO:0005524">
    <property type="term" value="F:ATP binding"/>
    <property type="evidence" value="ECO:0007669"/>
    <property type="project" value="UniProtKB-UniRule"/>
</dbReference>
<keyword evidence="5 18" id="KW-0479">Metal-binding</keyword>
<comment type="catalytic activity">
    <reaction evidence="2 18 19">
        <text>(6R)-NADPHX = (6S)-NADPHX</text>
        <dbReference type="Rhea" id="RHEA:32227"/>
        <dbReference type="ChEBI" id="CHEBI:64076"/>
        <dbReference type="ChEBI" id="CHEBI:64077"/>
        <dbReference type="EC" id="5.1.99.6"/>
    </reaction>
</comment>
<keyword evidence="11 18" id="KW-0413">Isomerase</keyword>
<proteinExistence type="inferred from homology"/>
<evidence type="ECO:0000256" key="8">
    <source>
        <dbReference type="ARBA" id="ARBA00022857"/>
    </source>
</evidence>
<evidence type="ECO:0000256" key="4">
    <source>
        <dbReference type="ARBA" id="ARBA00009524"/>
    </source>
</evidence>
<comment type="cofactor">
    <cofactor evidence="18 19">
        <name>K(+)</name>
        <dbReference type="ChEBI" id="CHEBI:29103"/>
    </cofactor>
    <text evidence="18 19">Binds 1 potassium ion per subunit.</text>
</comment>
<comment type="similarity">
    <text evidence="4 19">In the C-terminal section; belongs to the NnrD/CARKD family.</text>
</comment>
<feature type="binding site" evidence="18">
    <location>
        <position position="182"/>
    </location>
    <ligand>
        <name>(6S)-NADPHX</name>
        <dbReference type="ChEBI" id="CHEBI:64076"/>
    </ligand>
</feature>
<dbReference type="SUPFAM" id="SSF53613">
    <property type="entry name" value="Ribokinase-like"/>
    <property type="match status" value="1"/>
</dbReference>
<dbReference type="PROSITE" id="PS51385">
    <property type="entry name" value="YJEF_N"/>
    <property type="match status" value="1"/>
</dbReference>
<evidence type="ECO:0000256" key="5">
    <source>
        <dbReference type="ARBA" id="ARBA00022723"/>
    </source>
</evidence>
<dbReference type="NCBIfam" id="TIGR00197">
    <property type="entry name" value="yjeF_nterm"/>
    <property type="match status" value="1"/>
</dbReference>
<evidence type="ECO:0000259" key="21">
    <source>
        <dbReference type="PROSITE" id="PS51385"/>
    </source>
</evidence>
<keyword evidence="9 18" id="KW-0630">Potassium</keyword>
<dbReference type="HAMAP" id="MF_01966">
    <property type="entry name" value="NADHX_epimerase"/>
    <property type="match status" value="1"/>
</dbReference>
<evidence type="ECO:0000256" key="1">
    <source>
        <dbReference type="ARBA" id="ARBA00000013"/>
    </source>
</evidence>
<dbReference type="AlphaFoldDB" id="A0A2R3QL78"/>
<comment type="subunit">
    <text evidence="17">Homotetramer.</text>
</comment>
<evidence type="ECO:0000256" key="12">
    <source>
        <dbReference type="ARBA" id="ARBA00023239"/>
    </source>
</evidence>
<accession>A0A2R3QL78</accession>
<dbReference type="EC" id="5.1.99.6" evidence="19"/>
<evidence type="ECO:0000313" key="23">
    <source>
        <dbReference type="Proteomes" id="UP000238327"/>
    </source>
</evidence>
<comment type="similarity">
    <text evidence="17">Belongs to the NnrD/CARKD family.</text>
</comment>
<dbReference type="Pfam" id="PF01256">
    <property type="entry name" value="Carb_kinase"/>
    <property type="match status" value="1"/>
</dbReference>
<dbReference type="SUPFAM" id="SSF64153">
    <property type="entry name" value="YjeF N-terminal domain-like"/>
    <property type="match status" value="1"/>
</dbReference>
<dbReference type="GO" id="GO:0046872">
    <property type="term" value="F:metal ion binding"/>
    <property type="evidence" value="ECO:0007669"/>
    <property type="project" value="UniProtKB-UniRule"/>
</dbReference>
<reference evidence="22 23" key="1">
    <citation type="submission" date="2018-03" db="EMBL/GenBank/DDBJ databases">
        <title>Complete genome sequence and methylome analysis of Pseudomonas mendocina NEB 698.</title>
        <authorList>
            <person name="Morgan R.D."/>
        </authorList>
    </citation>
    <scope>NUCLEOTIDE SEQUENCE [LARGE SCALE GENOMIC DNA]</scope>
    <source>
        <strain evidence="22 23">NEB698</strain>
    </source>
</reference>
<keyword evidence="6 17" id="KW-0547">Nucleotide-binding</keyword>
<feature type="binding site" evidence="17">
    <location>
        <position position="283"/>
    </location>
    <ligand>
        <name>(6S)-NADPHX</name>
        <dbReference type="ChEBI" id="CHEBI:64076"/>
    </ligand>
</feature>
<dbReference type="GO" id="GO:0110051">
    <property type="term" value="P:metabolite repair"/>
    <property type="evidence" value="ECO:0007669"/>
    <property type="project" value="TreeGrafter"/>
</dbReference>
<dbReference type="HAMAP" id="MF_01965">
    <property type="entry name" value="NADHX_dehydratase"/>
    <property type="match status" value="1"/>
</dbReference>
<comment type="catalytic activity">
    <reaction evidence="16 17 19">
        <text>(6S)-NADPHX + ADP = AMP + phosphate + NADPH + H(+)</text>
        <dbReference type="Rhea" id="RHEA:32235"/>
        <dbReference type="ChEBI" id="CHEBI:15378"/>
        <dbReference type="ChEBI" id="CHEBI:43474"/>
        <dbReference type="ChEBI" id="CHEBI:57783"/>
        <dbReference type="ChEBI" id="CHEBI:64076"/>
        <dbReference type="ChEBI" id="CHEBI:456215"/>
        <dbReference type="ChEBI" id="CHEBI:456216"/>
        <dbReference type="EC" id="4.2.1.136"/>
    </reaction>
</comment>
<dbReference type="GO" id="GO:0046496">
    <property type="term" value="P:nicotinamide nucleotide metabolic process"/>
    <property type="evidence" value="ECO:0007669"/>
    <property type="project" value="UniProtKB-UniRule"/>
</dbReference>
<evidence type="ECO:0000256" key="2">
    <source>
        <dbReference type="ARBA" id="ARBA00000909"/>
    </source>
</evidence>
<feature type="binding site" evidence="17">
    <location>
        <begin position="428"/>
        <end position="432"/>
    </location>
    <ligand>
        <name>AMP</name>
        <dbReference type="ChEBI" id="CHEBI:456215"/>
    </ligand>
</feature>
<evidence type="ECO:0000259" key="20">
    <source>
        <dbReference type="PROSITE" id="PS51383"/>
    </source>
</evidence>
<dbReference type="InterPro" id="IPR004443">
    <property type="entry name" value="YjeF_N_dom"/>
</dbReference>
<evidence type="ECO:0000256" key="10">
    <source>
        <dbReference type="ARBA" id="ARBA00023027"/>
    </source>
</evidence>
<feature type="binding site" evidence="17">
    <location>
        <position position="457"/>
    </location>
    <ligand>
        <name>AMP</name>
        <dbReference type="ChEBI" id="CHEBI:456215"/>
    </ligand>
</feature>
<evidence type="ECO:0000256" key="11">
    <source>
        <dbReference type="ARBA" id="ARBA00023235"/>
    </source>
</evidence>
<keyword evidence="10 17" id="KW-0520">NAD</keyword>
<dbReference type="Gene3D" id="3.40.1190.20">
    <property type="match status" value="1"/>
</dbReference>
<feature type="binding site" evidence="17">
    <location>
        <position position="344"/>
    </location>
    <ligand>
        <name>(6S)-NADPHX</name>
        <dbReference type="ChEBI" id="CHEBI:64076"/>
    </ligand>
</feature>
<feature type="binding site" evidence="18">
    <location>
        <begin position="153"/>
        <end position="159"/>
    </location>
    <ligand>
        <name>(6S)-NADPHX</name>
        <dbReference type="ChEBI" id="CHEBI:64076"/>
    </ligand>
</feature>
<dbReference type="GO" id="GO:0052855">
    <property type="term" value="F:ADP-dependent NAD(P)H-hydrate dehydratase activity"/>
    <property type="evidence" value="ECO:0007669"/>
    <property type="project" value="UniProtKB-UniRule"/>
</dbReference>
<sequence>MGRALALDVRIILPDICPERAMHRLPASLPLSLHSAEQVRALDAQLIAAGTPGFELMQRAAHAAWRVLRRKWPEAGEITVLAGRGNNAGDGYLIAALALRAGWRVRVLAVGDAAALVGDAAQACTEARSAQVAIQPWSECAPLSGVLVDALLGTGLAGDVREPYAQAIRLINHSGLPVLAVDIPSGLHAETGAQLGVAVRADLTVTFIALKLGLFTGLGPELCGELQFDDLLGDASLLAQAPSLAQRLDPANLPRLAARSPVAHKGQFGHVLVVGGDLGMGGAALLCADSALRAGAGLVSLATRAEHVTAALVRRPEVMCAAVNSANQLIALIERAGVCVVGPGLGQSAWSRSVLSAVVGLDLPQVWDADALNLLAAGQVSAPLQGVLTPHPGEAARLLGIDSAALQADRPAAARALAARFGLVVVLKGAGSLVAAPDGRLVLCDRGHPAMAGAGLGDVLAGLIGALLAQGMEAFEAASLAVWLHARAGEVLAAQGRGLAAGDLPCAIRLLLEELCPCVN</sequence>
<dbReference type="PANTHER" id="PTHR12592:SF0">
    <property type="entry name" value="ATP-DEPENDENT (S)-NAD(P)H-HYDRATE DEHYDRATASE"/>
    <property type="match status" value="1"/>
</dbReference>
<dbReference type="InterPro" id="IPR000631">
    <property type="entry name" value="CARKD"/>
</dbReference>
<dbReference type="EC" id="4.2.1.136" evidence="19"/>
<feature type="binding site" evidence="18">
    <location>
        <position position="87"/>
    </location>
    <ligand>
        <name>K(+)</name>
        <dbReference type="ChEBI" id="CHEBI:29103"/>
    </ligand>
</feature>
<feature type="binding site" evidence="18">
    <location>
        <position position="185"/>
    </location>
    <ligand>
        <name>K(+)</name>
        <dbReference type="ChEBI" id="CHEBI:29103"/>
    </ligand>
</feature>
<dbReference type="InterPro" id="IPR017953">
    <property type="entry name" value="Carbohydrate_kinase_pred_CS"/>
</dbReference>
<comment type="caution">
    <text evidence="18">Lacks conserved residue(s) required for the propagation of feature annotation.</text>
</comment>
<evidence type="ECO:0000256" key="14">
    <source>
        <dbReference type="ARBA" id="ARBA00025153"/>
    </source>
</evidence>
<evidence type="ECO:0000256" key="9">
    <source>
        <dbReference type="ARBA" id="ARBA00022958"/>
    </source>
</evidence>
<dbReference type="PANTHER" id="PTHR12592">
    <property type="entry name" value="ATP-DEPENDENT (S)-NAD(P)H-HYDRATE DEHYDRATASE FAMILY MEMBER"/>
    <property type="match status" value="1"/>
</dbReference>
<dbReference type="GO" id="GO:0052856">
    <property type="term" value="F:NAD(P)HX epimerase activity"/>
    <property type="evidence" value="ECO:0007669"/>
    <property type="project" value="UniProtKB-UniRule"/>
</dbReference>
<dbReference type="PROSITE" id="PS01050">
    <property type="entry name" value="YJEF_C_2"/>
    <property type="match status" value="1"/>
</dbReference>
<dbReference type="InterPro" id="IPR036652">
    <property type="entry name" value="YjeF_N_dom_sf"/>
</dbReference>
<keyword evidence="8 17" id="KW-0521">NADP</keyword>
<comment type="catalytic activity">
    <reaction evidence="1 18 19">
        <text>(6R)-NADHX = (6S)-NADHX</text>
        <dbReference type="Rhea" id="RHEA:32215"/>
        <dbReference type="ChEBI" id="CHEBI:64074"/>
        <dbReference type="ChEBI" id="CHEBI:64075"/>
        <dbReference type="EC" id="5.1.99.6"/>
    </reaction>
</comment>
<feature type="binding site" evidence="17">
    <location>
        <position position="391"/>
    </location>
    <ligand>
        <name>(6S)-NADPHX</name>
        <dbReference type="ChEBI" id="CHEBI:64076"/>
    </ligand>
</feature>
<name>A0A2R3QL78_ECTME</name>
<evidence type="ECO:0000256" key="13">
    <source>
        <dbReference type="ARBA" id="ARBA00023268"/>
    </source>
</evidence>
<evidence type="ECO:0000256" key="19">
    <source>
        <dbReference type="PIRNR" id="PIRNR017184"/>
    </source>
</evidence>
<organism evidence="22 23">
    <name type="scientific">Ectopseudomonas mendocina</name>
    <name type="common">Pseudomonas mendocina</name>
    <dbReference type="NCBI Taxonomy" id="300"/>
    <lineage>
        <taxon>Bacteria</taxon>
        <taxon>Pseudomonadati</taxon>
        <taxon>Pseudomonadota</taxon>
        <taxon>Gammaproteobacteria</taxon>
        <taxon>Pseudomonadales</taxon>
        <taxon>Pseudomonadaceae</taxon>
        <taxon>Ectopseudomonas</taxon>
    </lineage>
</organism>
<comment type="function">
    <text evidence="18">Catalyzes the epimerization of the S- and R-forms of NAD(P)HX, a damaged form of NAD(P)H that is a result of enzymatic or heat-dependent hydration. This is a prerequisite for the S-specific NAD(P)H-hydrate dehydratase to allow the repair of both epimers of NAD(P)HX.</text>
</comment>
<protein>
    <recommendedName>
        <fullName evidence="19">Bifunctional NAD(P)H-hydrate repair enzyme</fullName>
    </recommendedName>
    <alternativeName>
        <fullName evidence="19">Nicotinamide nucleotide repair protein</fullName>
    </alternativeName>
    <domain>
        <recommendedName>
            <fullName evidence="19">ADP-dependent (S)-NAD(P)H-hydrate dehydratase</fullName>
            <ecNumber evidence="19">4.2.1.136</ecNumber>
        </recommendedName>
        <alternativeName>
            <fullName evidence="19">ADP-dependent NAD(P)HX dehydratase</fullName>
        </alternativeName>
    </domain>
    <domain>
        <recommendedName>
            <fullName evidence="19">NAD(P)H-hydrate epimerase</fullName>
            <ecNumber evidence="19">5.1.99.6</ecNumber>
        </recommendedName>
    </domain>
</protein>
<feature type="domain" description="YjeF C-terminal" evidence="20">
    <location>
        <begin position="248"/>
        <end position="515"/>
    </location>
</feature>
<comment type="function">
    <text evidence="17">Catalyzes the dehydration of the S-form of NAD(P)HX at the expense of ADP, which is converted to AMP. Together with NAD(P)HX epimerase, which catalyzes the epimerization of the S- and R-forms, the enzyme allows the repair of both epimers of NAD(P)HX, a damaged form of NAD(P)H that is a result of enzymatic or heat-dependent hydration.</text>
</comment>
<dbReference type="Pfam" id="PF03853">
    <property type="entry name" value="YjeF_N"/>
    <property type="match status" value="1"/>
</dbReference>
<dbReference type="Proteomes" id="UP000238327">
    <property type="component" value="Chromosome"/>
</dbReference>
<keyword evidence="7 17" id="KW-0067">ATP-binding</keyword>
<feature type="binding site" evidence="18">
    <location>
        <position position="164"/>
    </location>
    <ligand>
        <name>(6S)-NADPHX</name>
        <dbReference type="ChEBI" id="CHEBI:64076"/>
    </ligand>
</feature>
<feature type="binding site" evidence="17">
    <location>
        <position position="458"/>
    </location>
    <ligand>
        <name>(6S)-NADPHX</name>
        <dbReference type="ChEBI" id="CHEBI:64076"/>
    </ligand>
</feature>
<dbReference type="PROSITE" id="PS51383">
    <property type="entry name" value="YJEF_C_3"/>
    <property type="match status" value="1"/>
</dbReference>
<comment type="catalytic activity">
    <reaction evidence="15 17 19">
        <text>(6S)-NADHX + ADP = AMP + phosphate + NADH + H(+)</text>
        <dbReference type="Rhea" id="RHEA:32223"/>
        <dbReference type="ChEBI" id="CHEBI:15378"/>
        <dbReference type="ChEBI" id="CHEBI:43474"/>
        <dbReference type="ChEBI" id="CHEBI:57945"/>
        <dbReference type="ChEBI" id="CHEBI:64074"/>
        <dbReference type="ChEBI" id="CHEBI:456215"/>
        <dbReference type="ChEBI" id="CHEBI:456216"/>
        <dbReference type="EC" id="4.2.1.136"/>
    </reaction>
</comment>
<evidence type="ECO:0000256" key="16">
    <source>
        <dbReference type="ARBA" id="ARBA00049209"/>
    </source>
</evidence>
<dbReference type="Gene3D" id="3.40.50.10260">
    <property type="entry name" value="YjeF N-terminal domain"/>
    <property type="match status" value="1"/>
</dbReference>
<keyword evidence="13" id="KW-0511">Multifunctional enzyme</keyword>
<comment type="cofactor">
    <cofactor evidence="17">
        <name>Mg(2+)</name>
        <dbReference type="ChEBI" id="CHEBI:18420"/>
    </cofactor>
</comment>
<evidence type="ECO:0000256" key="15">
    <source>
        <dbReference type="ARBA" id="ARBA00048238"/>
    </source>
</evidence>
<dbReference type="EMBL" id="CP027657">
    <property type="protein sequence ID" value="AVO52472.1"/>
    <property type="molecule type" value="Genomic_DNA"/>
</dbReference>
<dbReference type="InterPro" id="IPR029056">
    <property type="entry name" value="Ribokinase-like"/>
</dbReference>